<name>A0A7M5V7Z4_9CNID</name>
<dbReference type="PANTHER" id="PTHR22950">
    <property type="entry name" value="AMINO ACID TRANSPORTER"/>
    <property type="match status" value="1"/>
</dbReference>
<keyword evidence="8" id="KW-0968">Cytoplasmic vesicle</keyword>
<keyword evidence="3" id="KW-0813">Transport</keyword>
<keyword evidence="7 9" id="KW-0472">Membrane</keyword>
<dbReference type="Proteomes" id="UP000594262">
    <property type="component" value="Unplaced"/>
</dbReference>
<evidence type="ECO:0000256" key="2">
    <source>
        <dbReference type="ARBA" id="ARBA00008066"/>
    </source>
</evidence>
<comment type="similarity">
    <text evidence="2">Belongs to the amino acid/polyamine transporter 2 family.</text>
</comment>
<dbReference type="AlphaFoldDB" id="A0A7M5V7Z4"/>
<dbReference type="GO" id="GO:0005774">
    <property type="term" value="C:vacuolar membrane"/>
    <property type="evidence" value="ECO:0007669"/>
    <property type="project" value="TreeGrafter"/>
</dbReference>
<evidence type="ECO:0000256" key="3">
    <source>
        <dbReference type="ARBA" id="ARBA00022448"/>
    </source>
</evidence>
<evidence type="ECO:0000313" key="12">
    <source>
        <dbReference type="Proteomes" id="UP000594262"/>
    </source>
</evidence>
<sequence length="136" mass="15179">IVDDTDDGKTNLIQSIFNLINANLGTGILAMPFVIRLGGYWGILITVIVGLLGNYTGKLLVNLLYEETEDGRRVRVRDSYADIGEEFSPRFGRLMVHIMNCIEQFSHCVLLLIMPGTVIAHTFPNSGMSESTWIFL</sequence>
<evidence type="ECO:0000313" key="11">
    <source>
        <dbReference type="EnsemblMetazoa" id="CLYHEMP003990.1"/>
    </source>
</evidence>
<dbReference type="OrthoDB" id="6021076at2759"/>
<evidence type="ECO:0000256" key="6">
    <source>
        <dbReference type="ARBA" id="ARBA00022989"/>
    </source>
</evidence>
<dbReference type="Pfam" id="PF01490">
    <property type="entry name" value="Aa_trans"/>
    <property type="match status" value="1"/>
</dbReference>
<accession>A0A7M5V7Z4</accession>
<evidence type="ECO:0000259" key="10">
    <source>
        <dbReference type="Pfam" id="PF01490"/>
    </source>
</evidence>
<dbReference type="InterPro" id="IPR013057">
    <property type="entry name" value="AA_transpt_TM"/>
</dbReference>
<comment type="subcellular location">
    <subcellularLocation>
        <location evidence="1">Cytoplasmic vesicle membrane</location>
        <topology evidence="1">Multi-pass membrane protein</topology>
    </subcellularLocation>
</comment>
<feature type="transmembrane region" description="Helical" evidence="9">
    <location>
        <begin position="41"/>
        <end position="65"/>
    </location>
</feature>
<reference evidence="11" key="1">
    <citation type="submission" date="2021-01" db="UniProtKB">
        <authorList>
            <consortium name="EnsemblMetazoa"/>
        </authorList>
    </citation>
    <scope>IDENTIFICATION</scope>
</reference>
<protein>
    <recommendedName>
        <fullName evidence="10">Amino acid transporter transmembrane domain-containing protein</fullName>
    </recommendedName>
</protein>
<evidence type="ECO:0000256" key="8">
    <source>
        <dbReference type="ARBA" id="ARBA00023329"/>
    </source>
</evidence>
<dbReference type="GO" id="GO:0015179">
    <property type="term" value="F:L-amino acid transmembrane transporter activity"/>
    <property type="evidence" value="ECO:0007669"/>
    <property type="project" value="TreeGrafter"/>
</dbReference>
<keyword evidence="6 9" id="KW-1133">Transmembrane helix</keyword>
<evidence type="ECO:0000256" key="9">
    <source>
        <dbReference type="SAM" id="Phobius"/>
    </source>
</evidence>
<dbReference type="GO" id="GO:0006836">
    <property type="term" value="P:neurotransmitter transport"/>
    <property type="evidence" value="ECO:0007669"/>
    <property type="project" value="UniProtKB-KW"/>
</dbReference>
<keyword evidence="5" id="KW-0532">Neurotransmitter transport</keyword>
<dbReference type="GO" id="GO:0030659">
    <property type="term" value="C:cytoplasmic vesicle membrane"/>
    <property type="evidence" value="ECO:0007669"/>
    <property type="project" value="UniProtKB-SubCell"/>
</dbReference>
<evidence type="ECO:0000256" key="4">
    <source>
        <dbReference type="ARBA" id="ARBA00022692"/>
    </source>
</evidence>
<keyword evidence="4 9" id="KW-0812">Transmembrane</keyword>
<evidence type="ECO:0000256" key="1">
    <source>
        <dbReference type="ARBA" id="ARBA00004439"/>
    </source>
</evidence>
<proteinExistence type="inferred from homology"/>
<organism evidence="11 12">
    <name type="scientific">Clytia hemisphaerica</name>
    <dbReference type="NCBI Taxonomy" id="252671"/>
    <lineage>
        <taxon>Eukaryota</taxon>
        <taxon>Metazoa</taxon>
        <taxon>Cnidaria</taxon>
        <taxon>Hydrozoa</taxon>
        <taxon>Hydroidolina</taxon>
        <taxon>Leptothecata</taxon>
        <taxon>Obeliida</taxon>
        <taxon>Clytiidae</taxon>
        <taxon>Clytia</taxon>
    </lineage>
</organism>
<feature type="domain" description="Amino acid transporter transmembrane" evidence="10">
    <location>
        <begin position="9"/>
        <end position="134"/>
    </location>
</feature>
<evidence type="ECO:0000256" key="7">
    <source>
        <dbReference type="ARBA" id="ARBA00023136"/>
    </source>
</evidence>
<dbReference type="EnsemblMetazoa" id="CLYHEMT003990.1">
    <property type="protein sequence ID" value="CLYHEMP003990.1"/>
    <property type="gene ID" value="CLYHEMG003990"/>
</dbReference>
<keyword evidence="12" id="KW-1185">Reference proteome</keyword>
<dbReference type="PANTHER" id="PTHR22950:SF689">
    <property type="entry name" value="VESICULAR INHIBITORY AMINO ACID TRANSPORTER"/>
    <property type="match status" value="1"/>
</dbReference>
<evidence type="ECO:0000256" key="5">
    <source>
        <dbReference type="ARBA" id="ARBA00022775"/>
    </source>
</evidence>